<dbReference type="InterPro" id="IPR013201">
    <property type="entry name" value="Prot_inhib_I29"/>
</dbReference>
<proteinExistence type="inferred from homology"/>
<dbReference type="CDD" id="cd02248">
    <property type="entry name" value="Peptidase_C1A"/>
    <property type="match status" value="1"/>
</dbReference>
<feature type="domain" description="Cathepsin propeptide inhibitor" evidence="9">
    <location>
        <begin position="30"/>
        <end position="89"/>
    </location>
</feature>
<protein>
    <submittedName>
        <fullName evidence="10">CATL1 protein</fullName>
    </submittedName>
</protein>
<dbReference type="Proteomes" id="UP000531151">
    <property type="component" value="Unassembled WGS sequence"/>
</dbReference>
<dbReference type="GO" id="GO:0006508">
    <property type="term" value="P:proteolysis"/>
    <property type="evidence" value="ECO:0007669"/>
    <property type="project" value="UniProtKB-KW"/>
</dbReference>
<dbReference type="SMART" id="SM00848">
    <property type="entry name" value="Inhibitor_I29"/>
    <property type="match status" value="1"/>
</dbReference>
<keyword evidence="6" id="KW-1015">Disulfide bond</keyword>
<dbReference type="Pfam" id="PF08246">
    <property type="entry name" value="Inhibitor_I29"/>
    <property type="match status" value="1"/>
</dbReference>
<dbReference type="EMBL" id="VWPV01082338">
    <property type="protein sequence ID" value="NWH68973.1"/>
    <property type="molecule type" value="Genomic_DNA"/>
</dbReference>
<evidence type="ECO:0000313" key="11">
    <source>
        <dbReference type="Proteomes" id="UP000531151"/>
    </source>
</evidence>
<evidence type="ECO:0000256" key="2">
    <source>
        <dbReference type="ARBA" id="ARBA00022670"/>
    </source>
</evidence>
<gene>
    <name evidence="10" type="primary">Ctsl</name>
    <name evidence="10" type="ORF">GEOCAL_R02217</name>
</gene>
<comment type="similarity">
    <text evidence="1">Belongs to the peptidase C1 family.</text>
</comment>
<evidence type="ECO:0000256" key="7">
    <source>
        <dbReference type="SAM" id="SignalP"/>
    </source>
</evidence>
<evidence type="ECO:0000256" key="5">
    <source>
        <dbReference type="ARBA" id="ARBA00023145"/>
    </source>
</evidence>
<dbReference type="OrthoDB" id="10253408at2759"/>
<feature type="domain" description="Peptidase C1A papain C-terminal" evidence="8">
    <location>
        <begin position="118"/>
        <end position="211"/>
    </location>
</feature>
<feature type="signal peptide" evidence="7">
    <location>
        <begin position="1"/>
        <end position="18"/>
    </location>
</feature>
<evidence type="ECO:0000256" key="4">
    <source>
        <dbReference type="ARBA" id="ARBA00022807"/>
    </source>
</evidence>
<name>A0A7K4JUZ0_GEOCA</name>
<reference evidence="10 11" key="1">
    <citation type="submission" date="2019-09" db="EMBL/GenBank/DDBJ databases">
        <title>Bird 10,000 Genomes (B10K) Project - Family phase.</title>
        <authorList>
            <person name="Zhang G."/>
        </authorList>
    </citation>
    <scope>NUCLEOTIDE SEQUENCE [LARGE SCALE GENOMIC DNA]</scope>
    <source>
        <strain evidence="10">B10K-CU-031-07</strain>
        <tissue evidence="10">Muscle</tissue>
    </source>
</reference>
<dbReference type="InterPro" id="IPR039417">
    <property type="entry name" value="Peptidase_C1A_papain-like"/>
</dbReference>
<keyword evidence="4" id="KW-0788">Thiol protease</keyword>
<evidence type="ECO:0000256" key="1">
    <source>
        <dbReference type="ARBA" id="ARBA00008455"/>
    </source>
</evidence>
<dbReference type="FunFam" id="3.90.70.10:FF:000332">
    <property type="entry name" value="Cathepsin L1"/>
    <property type="match status" value="1"/>
</dbReference>
<dbReference type="InterPro" id="IPR000668">
    <property type="entry name" value="Peptidase_C1A_C"/>
</dbReference>
<dbReference type="GO" id="GO:0008234">
    <property type="term" value="F:cysteine-type peptidase activity"/>
    <property type="evidence" value="ECO:0007669"/>
    <property type="project" value="UniProtKB-KW"/>
</dbReference>
<dbReference type="PANTHER" id="PTHR12411">
    <property type="entry name" value="CYSTEINE PROTEASE FAMILY C1-RELATED"/>
    <property type="match status" value="1"/>
</dbReference>
<keyword evidence="2" id="KW-0645">Protease</keyword>
<keyword evidence="3" id="KW-0378">Hydrolase</keyword>
<dbReference type="InterPro" id="IPR000169">
    <property type="entry name" value="Pept_cys_AS"/>
</dbReference>
<keyword evidence="11" id="KW-1185">Reference proteome</keyword>
<dbReference type="InterPro" id="IPR013128">
    <property type="entry name" value="Peptidase_C1A"/>
</dbReference>
<evidence type="ECO:0000313" key="10">
    <source>
        <dbReference type="EMBL" id="NWH68973.1"/>
    </source>
</evidence>
<evidence type="ECO:0000256" key="3">
    <source>
        <dbReference type="ARBA" id="ARBA00022801"/>
    </source>
</evidence>
<dbReference type="InterPro" id="IPR038765">
    <property type="entry name" value="Papain-like_cys_pep_sf"/>
</dbReference>
<dbReference type="Pfam" id="PF00112">
    <property type="entry name" value="Peptidase_C1"/>
    <property type="match status" value="1"/>
</dbReference>
<evidence type="ECO:0000259" key="8">
    <source>
        <dbReference type="SMART" id="SM00645"/>
    </source>
</evidence>
<feature type="chain" id="PRO_5029830858" evidence="7">
    <location>
        <begin position="19"/>
        <end position="211"/>
    </location>
</feature>
<accession>A0A7K4JUZ0</accession>
<feature type="non-terminal residue" evidence="10">
    <location>
        <position position="1"/>
    </location>
</feature>
<dbReference type="Gene3D" id="3.90.70.10">
    <property type="entry name" value="Cysteine proteinases"/>
    <property type="match status" value="1"/>
</dbReference>
<dbReference type="SMART" id="SM00645">
    <property type="entry name" value="Pept_C1"/>
    <property type="match status" value="1"/>
</dbReference>
<evidence type="ECO:0000259" key="9">
    <source>
        <dbReference type="SMART" id="SM00848"/>
    </source>
</evidence>
<comment type="caution">
    <text evidence="10">The sequence shown here is derived from an EMBL/GenBank/DDBJ whole genome shotgun (WGS) entry which is preliminary data.</text>
</comment>
<keyword evidence="5" id="KW-0865">Zymogen</keyword>
<dbReference type="SUPFAM" id="SSF54001">
    <property type="entry name" value="Cysteine proteinases"/>
    <property type="match status" value="1"/>
</dbReference>
<keyword evidence="7" id="KW-0732">Signal</keyword>
<evidence type="ECO:0000256" key="6">
    <source>
        <dbReference type="ARBA" id="ARBA00023157"/>
    </source>
</evidence>
<sequence>SMDLRVSALWLCLGLVCGAPRTEFELDGHWQMWKSWHNKNYQEREEGWRRVVWEKNLKMIELHNLDHTLGKHSYRLGMNQFGDMTTDEFRQLMNGYTHKKSQRKYRGSQFLEPNFLEVPRSVDWREKGYVTPVKDQGQCGSCWAFSTTGALEGQHFRKTGKLVSLSEQNLVDCSRPEGNQGCSGGLMDQAFQYVQDNGGIDSEESYPYTAK</sequence>
<dbReference type="PROSITE" id="PS00139">
    <property type="entry name" value="THIOL_PROTEASE_CYS"/>
    <property type="match status" value="1"/>
</dbReference>
<organism evidence="10 11">
    <name type="scientific">Geococcyx californianus</name>
    <name type="common">Greater roadrunner</name>
    <name type="synonym">Saurothera californiana</name>
    <dbReference type="NCBI Taxonomy" id="8947"/>
    <lineage>
        <taxon>Eukaryota</taxon>
        <taxon>Metazoa</taxon>
        <taxon>Chordata</taxon>
        <taxon>Craniata</taxon>
        <taxon>Vertebrata</taxon>
        <taxon>Euteleostomi</taxon>
        <taxon>Archelosauria</taxon>
        <taxon>Archosauria</taxon>
        <taxon>Dinosauria</taxon>
        <taxon>Saurischia</taxon>
        <taxon>Theropoda</taxon>
        <taxon>Coelurosauria</taxon>
        <taxon>Aves</taxon>
        <taxon>Neognathae</taxon>
        <taxon>Neoaves</taxon>
        <taxon>Otidimorphae</taxon>
        <taxon>Cuculiformes</taxon>
        <taxon>Neomorphidae</taxon>
        <taxon>Geococcyx</taxon>
    </lineage>
</organism>
<feature type="non-terminal residue" evidence="10">
    <location>
        <position position="211"/>
    </location>
</feature>
<dbReference type="AlphaFoldDB" id="A0A7K4JUZ0"/>